<comment type="catalytic activity">
    <reaction evidence="6">
        <text>5-(methylsulfanyl)-D-ribulose 1-phosphate = 5-methylsulfanyl-2,3-dioxopentyl phosphate + H2O</text>
        <dbReference type="Rhea" id="RHEA:15549"/>
        <dbReference type="ChEBI" id="CHEBI:15377"/>
        <dbReference type="ChEBI" id="CHEBI:58548"/>
        <dbReference type="ChEBI" id="CHEBI:58828"/>
        <dbReference type="EC" id="4.2.1.109"/>
    </reaction>
</comment>
<protein>
    <recommendedName>
        <fullName evidence="6">Methylthioribulose-1-phosphate dehydratase</fullName>
        <shortName evidence="6">MTRu-1-P dehydratase</shortName>
        <ecNumber evidence="6">4.2.1.109</ecNumber>
    </recommendedName>
</protein>
<dbReference type="GO" id="GO:0046570">
    <property type="term" value="F:methylthioribulose 1-phosphate dehydratase activity"/>
    <property type="evidence" value="ECO:0007669"/>
    <property type="project" value="UniProtKB-EC"/>
</dbReference>
<dbReference type="InterPro" id="IPR036409">
    <property type="entry name" value="Aldolase_II/adducin_N_sf"/>
</dbReference>
<reference evidence="8 9" key="1">
    <citation type="journal article" date="2009" name="Int. J. Syst. Evol. Microbiol.">
        <title>Transfer of Teichococcus ludipueritiae and Muricoccus roseus to the genus Roseomonas, as Roseomonas ludipueritiae comb. nov. and Roseomonas rosea comb. nov., respectively, and emended description of the genus Roseomonas.</title>
        <authorList>
            <person name="Sanchez-Porro C."/>
            <person name="Gallego V."/>
            <person name="Busse H.J."/>
            <person name="Kampfer P."/>
            <person name="Ventosa A."/>
        </authorList>
    </citation>
    <scope>NUCLEOTIDE SEQUENCE [LARGE SCALE GENOMIC DNA]</scope>
    <source>
        <strain evidence="8 9">DSM 14915</strain>
    </source>
</reference>
<dbReference type="PANTHER" id="PTHR22789">
    <property type="entry name" value="FUCULOSE PHOSPHATE ALDOLASE"/>
    <property type="match status" value="1"/>
</dbReference>
<evidence type="ECO:0000256" key="4">
    <source>
        <dbReference type="ARBA" id="ARBA00023167"/>
    </source>
</evidence>
<evidence type="ECO:0000256" key="6">
    <source>
        <dbReference type="HAMAP-Rule" id="MF_01677"/>
    </source>
</evidence>
<dbReference type="InterPro" id="IPR017714">
    <property type="entry name" value="MethylthioRu-1-P_deHdtase_MtnB"/>
</dbReference>
<dbReference type="InterPro" id="IPR050197">
    <property type="entry name" value="Aldolase_class_II_sugar_metab"/>
</dbReference>
<dbReference type="HAMAP" id="MF_01677">
    <property type="entry name" value="Salvage_MtnB"/>
    <property type="match status" value="1"/>
</dbReference>
<keyword evidence="9" id="KW-1185">Reference proteome</keyword>
<comment type="similarity">
    <text evidence="6">Belongs to the aldolase class II family. MtnB subfamily.</text>
</comment>
<dbReference type="EMBL" id="JACTUZ010000190">
    <property type="protein sequence ID" value="MBC9179843.1"/>
    <property type="molecule type" value="Genomic_DNA"/>
</dbReference>
<accession>A0ABR7RDT1</accession>
<comment type="function">
    <text evidence="6">Catalyzes the dehydration of methylthioribulose-1-phosphate (MTRu-1-P) into 2,3-diketo-5-methylthiopentyl-1-phosphate (DK-MTP-1-P).</text>
</comment>
<comment type="cofactor">
    <cofactor evidence="6">
        <name>Zn(2+)</name>
        <dbReference type="ChEBI" id="CHEBI:29105"/>
    </cofactor>
    <text evidence="6">Binds 1 zinc ion per subunit.</text>
</comment>
<keyword evidence="4 6" id="KW-0486">Methionine biosynthesis</keyword>
<keyword evidence="1 6" id="KW-0028">Amino-acid biosynthesis</keyword>
<keyword evidence="2 6" id="KW-0479">Metal-binding</keyword>
<proteinExistence type="inferred from homology"/>
<dbReference type="Gene3D" id="3.40.225.10">
    <property type="entry name" value="Class II aldolase/adducin N-terminal domain"/>
    <property type="match status" value="1"/>
</dbReference>
<dbReference type="NCBIfam" id="NF006672">
    <property type="entry name" value="PRK09220.1"/>
    <property type="match status" value="1"/>
</dbReference>
<evidence type="ECO:0000256" key="2">
    <source>
        <dbReference type="ARBA" id="ARBA00022723"/>
    </source>
</evidence>
<keyword evidence="5 6" id="KW-0456">Lyase</keyword>
<evidence type="ECO:0000313" key="8">
    <source>
        <dbReference type="EMBL" id="MBC9179843.1"/>
    </source>
</evidence>
<comment type="pathway">
    <text evidence="6">Amino-acid biosynthesis; L-methionine biosynthesis via salvage pathway; L-methionine from S-methyl-5-thio-alpha-D-ribose 1-phosphate: step 2/6.</text>
</comment>
<feature type="binding site" evidence="6">
    <location>
        <position position="114"/>
    </location>
    <ligand>
        <name>Zn(2+)</name>
        <dbReference type="ChEBI" id="CHEBI:29105"/>
    </ligand>
</feature>
<evidence type="ECO:0000256" key="3">
    <source>
        <dbReference type="ARBA" id="ARBA00022833"/>
    </source>
</evidence>
<gene>
    <name evidence="6" type="primary">mtnB</name>
    <name evidence="8" type="ORF">IBL25_23130</name>
</gene>
<sequence length="231" mass="25078">MAARPAAWNGRPEPLQNTPEAIPAPVAEAIIAAGARLDGRNWVPATAGNLSIRLPDGRVAITRSGFHKARLTPDSLMVVDLDGRPEQPGLRPSAETLLHCGAYRRFPEAGAVLHGHSIANTVLSRLAGESITLEGYELLKAFPGLPTHEASVTLPVFDNDQDIARLQGVVEARWNRMAADEDVIPPGYLLRGHGVYVWGPDMDTALARTEALEFMLDCHLHEHPPHPRRTA</sequence>
<dbReference type="SUPFAM" id="SSF53639">
    <property type="entry name" value="AraD/HMP-PK domain-like"/>
    <property type="match status" value="1"/>
</dbReference>
<organism evidence="8 9">
    <name type="scientific">Pseudoroseomonas ludipueritiae</name>
    <dbReference type="NCBI Taxonomy" id="198093"/>
    <lineage>
        <taxon>Bacteria</taxon>
        <taxon>Pseudomonadati</taxon>
        <taxon>Pseudomonadota</taxon>
        <taxon>Alphaproteobacteria</taxon>
        <taxon>Acetobacterales</taxon>
        <taxon>Acetobacteraceae</taxon>
        <taxon>Pseudoroseomonas</taxon>
    </lineage>
</organism>
<evidence type="ECO:0000256" key="1">
    <source>
        <dbReference type="ARBA" id="ARBA00022605"/>
    </source>
</evidence>
<dbReference type="PANTHER" id="PTHR22789:SF0">
    <property type="entry name" value="3-OXO-TETRONATE 4-PHOSPHATE DECARBOXYLASE-RELATED"/>
    <property type="match status" value="1"/>
</dbReference>
<evidence type="ECO:0000256" key="5">
    <source>
        <dbReference type="ARBA" id="ARBA00023239"/>
    </source>
</evidence>
<feature type="binding site" evidence="6">
    <location>
        <position position="116"/>
    </location>
    <ligand>
        <name>Zn(2+)</name>
        <dbReference type="ChEBI" id="CHEBI:29105"/>
    </ligand>
</feature>
<evidence type="ECO:0000313" key="9">
    <source>
        <dbReference type="Proteomes" id="UP000603940"/>
    </source>
</evidence>
<keyword evidence="3 6" id="KW-0862">Zinc</keyword>
<dbReference type="Pfam" id="PF00596">
    <property type="entry name" value="Aldolase_II"/>
    <property type="match status" value="1"/>
</dbReference>
<dbReference type="EC" id="4.2.1.109" evidence="6"/>
<dbReference type="SMART" id="SM01007">
    <property type="entry name" value="Aldolase_II"/>
    <property type="match status" value="1"/>
</dbReference>
<name>A0ABR7RDT1_9PROT</name>
<dbReference type="NCBIfam" id="TIGR03328">
    <property type="entry name" value="salvage_mtnB"/>
    <property type="match status" value="1"/>
</dbReference>
<evidence type="ECO:0000259" key="7">
    <source>
        <dbReference type="SMART" id="SM01007"/>
    </source>
</evidence>
<dbReference type="InterPro" id="IPR001303">
    <property type="entry name" value="Aldolase_II/adducin_N"/>
</dbReference>
<feature type="domain" description="Class II aldolase/adducin N-terminal" evidence="7">
    <location>
        <begin position="28"/>
        <end position="220"/>
    </location>
</feature>
<comment type="caution">
    <text evidence="8">The sequence shown here is derived from an EMBL/GenBank/DDBJ whole genome shotgun (WGS) entry which is preliminary data.</text>
</comment>
<dbReference type="Proteomes" id="UP000603940">
    <property type="component" value="Unassembled WGS sequence"/>
</dbReference>